<name>A0A2R4XLZ6_9BURK</name>
<reference evidence="1 2" key="1">
    <citation type="submission" date="2018-04" db="EMBL/GenBank/DDBJ databases">
        <title>Bordetella sp. HZ20 isolated from seawater.</title>
        <authorList>
            <person name="Sun C."/>
        </authorList>
    </citation>
    <scope>NUCLEOTIDE SEQUENCE [LARGE SCALE GENOMIC DNA]</scope>
    <source>
        <strain evidence="1 2">HZ20</strain>
    </source>
</reference>
<dbReference type="Proteomes" id="UP000244571">
    <property type="component" value="Chromosome"/>
</dbReference>
<accession>A0A2R4XLZ6</accession>
<dbReference type="RefSeq" id="WP_108622223.1">
    <property type="nucleotide sequence ID" value="NZ_CP028901.1"/>
</dbReference>
<keyword evidence="2" id="KW-1185">Reference proteome</keyword>
<evidence type="ECO:0000313" key="2">
    <source>
        <dbReference type="Proteomes" id="UP000244571"/>
    </source>
</evidence>
<evidence type="ECO:0008006" key="3">
    <source>
        <dbReference type="Google" id="ProtNLM"/>
    </source>
</evidence>
<dbReference type="PROSITE" id="PS51257">
    <property type="entry name" value="PROKAR_LIPOPROTEIN"/>
    <property type="match status" value="1"/>
</dbReference>
<organism evidence="1 2">
    <name type="scientific">Orrella marina</name>
    <dbReference type="NCBI Taxonomy" id="2163011"/>
    <lineage>
        <taxon>Bacteria</taxon>
        <taxon>Pseudomonadati</taxon>
        <taxon>Pseudomonadota</taxon>
        <taxon>Betaproteobacteria</taxon>
        <taxon>Burkholderiales</taxon>
        <taxon>Alcaligenaceae</taxon>
        <taxon>Orrella</taxon>
    </lineage>
</organism>
<proteinExistence type="predicted"/>
<sequence length="122" mass="13395">MNQNIHRLLLAPILLIIAGCSTPVYYHTDPGRHVVVLDREPVSVLQTGKDQWEAWGGGSAGRPEQRTALFERQIKAIELVSDCQAIHSVVDPDDARKLTATVKCSDSFDETSLSDSLPAISR</sequence>
<dbReference type="AlphaFoldDB" id="A0A2R4XLZ6"/>
<gene>
    <name evidence="1" type="ORF">DBV39_14985</name>
</gene>
<dbReference type="KEGG" id="boz:DBV39_14985"/>
<evidence type="ECO:0000313" key="1">
    <source>
        <dbReference type="EMBL" id="AWB34813.1"/>
    </source>
</evidence>
<dbReference type="EMBL" id="CP028901">
    <property type="protein sequence ID" value="AWB34813.1"/>
    <property type="molecule type" value="Genomic_DNA"/>
</dbReference>
<protein>
    <recommendedName>
        <fullName evidence="3">Lipoprotein</fullName>
    </recommendedName>
</protein>
<dbReference type="OrthoDB" id="9953684at2"/>